<comment type="caution">
    <text evidence="2">The sequence shown here is derived from an EMBL/GenBank/DDBJ whole genome shotgun (WGS) entry which is preliminary data.</text>
</comment>
<feature type="non-terminal residue" evidence="2">
    <location>
        <position position="1"/>
    </location>
</feature>
<gene>
    <name evidence="2" type="ORF">PPSIR1_11988</name>
</gene>
<organism evidence="2 3">
    <name type="scientific">Plesiocystis pacifica SIR-1</name>
    <dbReference type="NCBI Taxonomy" id="391625"/>
    <lineage>
        <taxon>Bacteria</taxon>
        <taxon>Pseudomonadati</taxon>
        <taxon>Myxococcota</taxon>
        <taxon>Polyangia</taxon>
        <taxon>Nannocystales</taxon>
        <taxon>Nannocystaceae</taxon>
        <taxon>Plesiocystis</taxon>
    </lineage>
</organism>
<accession>A6GII4</accession>
<dbReference type="EMBL" id="ABCS01000136">
    <property type="protein sequence ID" value="EDM74347.1"/>
    <property type="molecule type" value="Genomic_DNA"/>
</dbReference>
<proteinExistence type="predicted"/>
<evidence type="ECO:0000313" key="2">
    <source>
        <dbReference type="EMBL" id="EDM74347.1"/>
    </source>
</evidence>
<evidence type="ECO:0000313" key="3">
    <source>
        <dbReference type="Proteomes" id="UP000005801"/>
    </source>
</evidence>
<evidence type="ECO:0000256" key="1">
    <source>
        <dbReference type="SAM" id="MobiDB-lite"/>
    </source>
</evidence>
<dbReference type="Proteomes" id="UP000005801">
    <property type="component" value="Unassembled WGS sequence"/>
</dbReference>
<keyword evidence="3" id="KW-1185">Reference proteome</keyword>
<dbReference type="AlphaFoldDB" id="A6GII4"/>
<sequence length="132" mass="13747">LEQLDAELARLEAQPELWTPQWREGKQAALSRARARVERSVAVAEERARVAAAHREALEEGGEGEGRARLTPTRPARASSSSTPTRAASTGSCSRPSSGSAGTPRRGSGRPPWVRACAGPSATCGSGAGCAR</sequence>
<name>A6GII4_9BACT</name>
<reference evidence="2 3" key="1">
    <citation type="submission" date="2007-06" db="EMBL/GenBank/DDBJ databases">
        <authorList>
            <person name="Shimkets L."/>
            <person name="Ferriera S."/>
            <person name="Johnson J."/>
            <person name="Kravitz S."/>
            <person name="Beeson K."/>
            <person name="Sutton G."/>
            <person name="Rogers Y.-H."/>
            <person name="Friedman R."/>
            <person name="Frazier M."/>
            <person name="Venter J.C."/>
        </authorList>
    </citation>
    <scope>NUCLEOTIDE SEQUENCE [LARGE SCALE GENOMIC DNA]</scope>
    <source>
        <strain evidence="2 3">SIR-1</strain>
    </source>
</reference>
<feature type="region of interest" description="Disordered" evidence="1">
    <location>
        <begin position="53"/>
        <end position="132"/>
    </location>
</feature>
<feature type="compositionally biased region" description="Low complexity" evidence="1">
    <location>
        <begin position="69"/>
        <end position="102"/>
    </location>
</feature>
<protein>
    <submittedName>
        <fullName evidence="2">Uncharacterized protein</fullName>
    </submittedName>
</protein>
<feature type="compositionally biased region" description="Basic and acidic residues" evidence="1">
    <location>
        <begin position="53"/>
        <end position="68"/>
    </location>
</feature>